<dbReference type="AlphaFoldDB" id="A0A8S3RSV7"/>
<feature type="disulfide bond" evidence="6">
    <location>
        <begin position="125"/>
        <end position="134"/>
    </location>
</feature>
<gene>
    <name evidence="8" type="ORF">MEDL_23757</name>
</gene>
<dbReference type="FunFam" id="2.10.25.10:FF:000012">
    <property type="entry name" value="Delta-like protein"/>
    <property type="match status" value="1"/>
</dbReference>
<dbReference type="Proteomes" id="UP000683360">
    <property type="component" value="Unassembled WGS sequence"/>
</dbReference>
<evidence type="ECO:0000313" key="8">
    <source>
        <dbReference type="EMBL" id="CAG2209610.1"/>
    </source>
</evidence>
<dbReference type="PANTHER" id="PTHR24033">
    <property type="entry name" value="EGF-LIKE DOMAIN-CONTAINING PROTEIN"/>
    <property type="match status" value="1"/>
</dbReference>
<feature type="domain" description="EGF-like" evidence="7">
    <location>
        <begin position="136"/>
        <end position="171"/>
    </location>
</feature>
<evidence type="ECO:0000256" key="2">
    <source>
        <dbReference type="ARBA" id="ARBA00022729"/>
    </source>
</evidence>
<protein>
    <recommendedName>
        <fullName evidence="7">EGF-like domain-containing protein</fullName>
    </recommendedName>
</protein>
<dbReference type="SUPFAM" id="SSF57196">
    <property type="entry name" value="EGF/Laminin"/>
    <property type="match status" value="3"/>
</dbReference>
<dbReference type="SMART" id="SM00179">
    <property type="entry name" value="EGF_CA"/>
    <property type="match status" value="3"/>
</dbReference>
<accession>A0A8S3RSV7</accession>
<dbReference type="CDD" id="cd00054">
    <property type="entry name" value="EGF_CA"/>
    <property type="match status" value="3"/>
</dbReference>
<organism evidence="8 9">
    <name type="scientific">Mytilus edulis</name>
    <name type="common">Blue mussel</name>
    <dbReference type="NCBI Taxonomy" id="6550"/>
    <lineage>
        <taxon>Eukaryota</taxon>
        <taxon>Metazoa</taxon>
        <taxon>Spiralia</taxon>
        <taxon>Lophotrochozoa</taxon>
        <taxon>Mollusca</taxon>
        <taxon>Bivalvia</taxon>
        <taxon>Autobranchia</taxon>
        <taxon>Pteriomorphia</taxon>
        <taxon>Mytilida</taxon>
        <taxon>Mytiloidea</taxon>
        <taxon>Mytilidae</taxon>
        <taxon>Mytilinae</taxon>
        <taxon>Mytilus</taxon>
    </lineage>
</organism>
<dbReference type="EMBL" id="CAJPWZ010001206">
    <property type="protein sequence ID" value="CAG2209610.1"/>
    <property type="molecule type" value="Genomic_DNA"/>
</dbReference>
<dbReference type="Gene3D" id="2.10.25.10">
    <property type="entry name" value="Laminin"/>
    <property type="match status" value="3"/>
</dbReference>
<keyword evidence="2" id="KW-0732">Signal</keyword>
<keyword evidence="4 6" id="KW-1015">Disulfide bond</keyword>
<dbReference type="PANTHER" id="PTHR24033:SF151">
    <property type="entry name" value="NOTCH 2"/>
    <property type="match status" value="1"/>
</dbReference>
<sequence>MIPYKTINNQTTLLKTRPVEQLIKEMVQKHNQTSENFTTLDNNHDNTAEVKQDVYYSEIQTRTSCNSDTYENIDDQAVIPTNCSLTHLNNSSKKQITDKGTPCHSSPCLNGGTCKPTGSSFVCSCLNGYSGKQCQITPCNRSPCSNGGECSPAGSSFVCSCQTGYSGERCQGTPCHSSHYVNVGTCKPTGSSFVCSCSTGYSGKKCQSVYD</sequence>
<keyword evidence="9" id="KW-1185">Reference proteome</keyword>
<dbReference type="PROSITE" id="PS50026">
    <property type="entry name" value="EGF_3"/>
    <property type="match status" value="3"/>
</dbReference>
<dbReference type="InterPro" id="IPR001881">
    <property type="entry name" value="EGF-like_Ca-bd_dom"/>
</dbReference>
<feature type="disulfide bond" evidence="6">
    <location>
        <begin position="161"/>
        <end position="170"/>
    </location>
</feature>
<evidence type="ECO:0000259" key="7">
    <source>
        <dbReference type="PROSITE" id="PS50026"/>
    </source>
</evidence>
<dbReference type="PROSITE" id="PS01186">
    <property type="entry name" value="EGF_2"/>
    <property type="match status" value="3"/>
</dbReference>
<reference evidence="8" key="1">
    <citation type="submission" date="2021-03" db="EMBL/GenBank/DDBJ databases">
        <authorList>
            <person name="Bekaert M."/>
        </authorList>
    </citation>
    <scope>NUCLEOTIDE SEQUENCE</scope>
</reference>
<proteinExistence type="predicted"/>
<feature type="disulfide bond" evidence="6">
    <location>
        <begin position="197"/>
        <end position="206"/>
    </location>
</feature>
<name>A0A8S3RSV7_MYTED</name>
<keyword evidence="3" id="KW-0677">Repeat</keyword>
<dbReference type="SMART" id="SM00181">
    <property type="entry name" value="EGF"/>
    <property type="match status" value="3"/>
</dbReference>
<evidence type="ECO:0000256" key="1">
    <source>
        <dbReference type="ARBA" id="ARBA00022536"/>
    </source>
</evidence>
<evidence type="ECO:0000313" key="9">
    <source>
        <dbReference type="Proteomes" id="UP000683360"/>
    </source>
</evidence>
<feature type="domain" description="EGF-like" evidence="7">
    <location>
        <begin position="172"/>
        <end position="207"/>
    </location>
</feature>
<feature type="domain" description="EGF-like" evidence="7">
    <location>
        <begin position="99"/>
        <end position="135"/>
    </location>
</feature>
<dbReference type="PROSITE" id="PS00022">
    <property type="entry name" value="EGF_1"/>
    <property type="match status" value="3"/>
</dbReference>
<dbReference type="Pfam" id="PF00008">
    <property type="entry name" value="EGF"/>
    <property type="match status" value="3"/>
</dbReference>
<evidence type="ECO:0000256" key="4">
    <source>
        <dbReference type="ARBA" id="ARBA00023157"/>
    </source>
</evidence>
<dbReference type="InterPro" id="IPR000742">
    <property type="entry name" value="EGF"/>
</dbReference>
<evidence type="ECO:0000256" key="5">
    <source>
        <dbReference type="ARBA" id="ARBA00023180"/>
    </source>
</evidence>
<keyword evidence="1 6" id="KW-0245">EGF-like domain</keyword>
<keyword evidence="5" id="KW-0325">Glycoprotein</keyword>
<comment type="caution">
    <text evidence="6">Lacks conserved residue(s) required for the propagation of feature annotation.</text>
</comment>
<dbReference type="GO" id="GO:0005509">
    <property type="term" value="F:calcium ion binding"/>
    <property type="evidence" value="ECO:0007669"/>
    <property type="project" value="InterPro"/>
</dbReference>
<dbReference type="InterPro" id="IPR051830">
    <property type="entry name" value="NOTCH_homolog"/>
</dbReference>
<evidence type="ECO:0000256" key="6">
    <source>
        <dbReference type="PROSITE-ProRule" id="PRU00076"/>
    </source>
</evidence>
<comment type="caution">
    <text evidence="8">The sequence shown here is derived from an EMBL/GenBank/DDBJ whole genome shotgun (WGS) entry which is preliminary data.</text>
</comment>
<evidence type="ECO:0000256" key="3">
    <source>
        <dbReference type="ARBA" id="ARBA00022737"/>
    </source>
</evidence>
<dbReference type="OrthoDB" id="6150655at2759"/>